<gene>
    <name evidence="2" type="ORF">SAMN05443668_107342</name>
</gene>
<keyword evidence="1" id="KW-0472">Membrane</keyword>
<feature type="transmembrane region" description="Helical" evidence="1">
    <location>
        <begin position="93"/>
        <end position="116"/>
    </location>
</feature>
<evidence type="ECO:0000313" key="3">
    <source>
        <dbReference type="Proteomes" id="UP000184440"/>
    </source>
</evidence>
<dbReference type="EMBL" id="FRCS01000007">
    <property type="protein sequence ID" value="SHN75626.1"/>
    <property type="molecule type" value="Genomic_DNA"/>
</dbReference>
<reference evidence="2 3" key="1">
    <citation type="submission" date="2016-11" db="EMBL/GenBank/DDBJ databases">
        <authorList>
            <person name="Jaros S."/>
            <person name="Januszkiewicz K."/>
            <person name="Wedrychowicz H."/>
        </authorList>
    </citation>
    <scope>NUCLEOTIDE SEQUENCE [LARGE SCALE GENOMIC DNA]</scope>
    <source>
        <strain evidence="2 3">DSM 46144</strain>
    </source>
</reference>
<evidence type="ECO:0000256" key="1">
    <source>
        <dbReference type="SAM" id="Phobius"/>
    </source>
</evidence>
<evidence type="ECO:0008006" key="4">
    <source>
        <dbReference type="Google" id="ProtNLM"/>
    </source>
</evidence>
<accession>A0A1M7TY06</accession>
<keyword evidence="3" id="KW-1185">Reference proteome</keyword>
<dbReference type="OrthoDB" id="3217629at2"/>
<dbReference type="RefSeq" id="WP_143175379.1">
    <property type="nucleotide sequence ID" value="NZ_FRCS01000007.1"/>
</dbReference>
<dbReference type="Proteomes" id="UP000184440">
    <property type="component" value="Unassembled WGS sequence"/>
</dbReference>
<dbReference type="STRING" id="134849.SAMN05443668_107342"/>
<proteinExistence type="predicted"/>
<keyword evidence="1" id="KW-0812">Transmembrane</keyword>
<organism evidence="2 3">
    <name type="scientific">Cryptosporangium aurantiacum</name>
    <dbReference type="NCBI Taxonomy" id="134849"/>
    <lineage>
        <taxon>Bacteria</taxon>
        <taxon>Bacillati</taxon>
        <taxon>Actinomycetota</taxon>
        <taxon>Actinomycetes</taxon>
        <taxon>Cryptosporangiales</taxon>
        <taxon>Cryptosporangiaceae</taxon>
        <taxon>Cryptosporangium</taxon>
    </lineage>
</organism>
<sequence>MRPLTLWRYETRRAGVTALLGPPIAVALSLAAALANPLSGEASTARVLLGALEMAIPLAAGVTCASLVGRDPAVELQLTTPTPYRFTVLRRMAVTLGWAAAVATTMASVLIATGWWGRWPANHGAFVGQLTWLAPTLGLSGAALAAGAVFRSPAAAGALVTTVWALQQFFGEAAQEHLPGRLLYLFATTRGARPDDWIANRLVLIGVGATLTALALLVLTRSERLIGEEDE</sequence>
<protein>
    <recommendedName>
        <fullName evidence="4">ABC-2 type transport system permease protein</fullName>
    </recommendedName>
</protein>
<name>A0A1M7TY06_9ACTN</name>
<evidence type="ECO:0000313" key="2">
    <source>
        <dbReference type="EMBL" id="SHN75626.1"/>
    </source>
</evidence>
<keyword evidence="1" id="KW-1133">Transmembrane helix</keyword>
<dbReference type="AlphaFoldDB" id="A0A1M7TY06"/>
<feature type="transmembrane region" description="Helical" evidence="1">
    <location>
        <begin position="47"/>
        <end position="68"/>
    </location>
</feature>
<feature type="transmembrane region" description="Helical" evidence="1">
    <location>
        <begin position="198"/>
        <end position="219"/>
    </location>
</feature>